<name>A0A2Z3GCQ8_9BACT</name>
<accession>A0A2Z3GCQ8</accession>
<dbReference type="EMBL" id="CP029145">
    <property type="protein sequence ID" value="AWM31329.1"/>
    <property type="molecule type" value="Genomic_DNA"/>
</dbReference>
<dbReference type="AlphaFoldDB" id="A0A2Z3GCQ8"/>
<evidence type="ECO:0000313" key="1">
    <source>
        <dbReference type="EMBL" id="AWM31329.1"/>
    </source>
</evidence>
<proteinExistence type="predicted"/>
<dbReference type="OrthoDB" id="9862678at2"/>
<reference evidence="2" key="1">
    <citation type="submission" date="2018-04" db="EMBL/GenBank/DDBJ databases">
        <title>Complete genome of Antarctic heterotrophic bacterium Hymenobacter nivis.</title>
        <authorList>
            <person name="Terashima M."/>
        </authorList>
    </citation>
    <scope>NUCLEOTIDE SEQUENCE [LARGE SCALE GENOMIC DNA]</scope>
    <source>
        <strain evidence="2">NBRC 111535</strain>
    </source>
</reference>
<sequence>MARGIQPHPDKQRFATEMAALGTLPKYYGKVVEAQFPHVDIKKLHAAVAGRTVYWDGFYALKAIARPAASVA</sequence>
<gene>
    <name evidence="1" type="ORF">DDQ68_00135</name>
</gene>
<dbReference type="KEGG" id="hnv:DDQ68_00135"/>
<dbReference type="Proteomes" id="UP000245999">
    <property type="component" value="Chromosome"/>
</dbReference>
<organism evidence="1 2">
    <name type="scientific">Hymenobacter nivis</name>
    <dbReference type="NCBI Taxonomy" id="1850093"/>
    <lineage>
        <taxon>Bacteria</taxon>
        <taxon>Pseudomonadati</taxon>
        <taxon>Bacteroidota</taxon>
        <taxon>Cytophagia</taxon>
        <taxon>Cytophagales</taxon>
        <taxon>Hymenobacteraceae</taxon>
        <taxon>Hymenobacter</taxon>
    </lineage>
</organism>
<protein>
    <submittedName>
        <fullName evidence="1">Uncharacterized protein</fullName>
    </submittedName>
</protein>
<keyword evidence="2" id="KW-1185">Reference proteome</keyword>
<evidence type="ECO:0000313" key="2">
    <source>
        <dbReference type="Proteomes" id="UP000245999"/>
    </source>
</evidence>